<dbReference type="GO" id="GO:0016491">
    <property type="term" value="F:oxidoreductase activity"/>
    <property type="evidence" value="ECO:0007669"/>
    <property type="project" value="UniProtKB-KW"/>
</dbReference>
<evidence type="ECO:0000313" key="4">
    <source>
        <dbReference type="Proteomes" id="UP001596380"/>
    </source>
</evidence>
<organism evidence="3 4">
    <name type="scientific">Actinomadura yumaensis</name>
    <dbReference type="NCBI Taxonomy" id="111807"/>
    <lineage>
        <taxon>Bacteria</taxon>
        <taxon>Bacillati</taxon>
        <taxon>Actinomycetota</taxon>
        <taxon>Actinomycetes</taxon>
        <taxon>Streptosporangiales</taxon>
        <taxon>Thermomonosporaceae</taxon>
        <taxon>Actinomadura</taxon>
    </lineage>
</organism>
<dbReference type="PANTHER" id="PTHR43625:SF40">
    <property type="entry name" value="ALDO-KETO REDUCTASE YAKC [NADP(+)]"/>
    <property type="match status" value="1"/>
</dbReference>
<dbReference type="InterPro" id="IPR036812">
    <property type="entry name" value="NAD(P)_OxRdtase_dom_sf"/>
</dbReference>
<comment type="caution">
    <text evidence="3">The sequence shown here is derived from an EMBL/GenBank/DDBJ whole genome shotgun (WGS) entry which is preliminary data.</text>
</comment>
<keyword evidence="4" id="KW-1185">Reference proteome</keyword>
<dbReference type="InterPro" id="IPR023210">
    <property type="entry name" value="NADP_OxRdtase_dom"/>
</dbReference>
<evidence type="ECO:0000259" key="2">
    <source>
        <dbReference type="Pfam" id="PF00248"/>
    </source>
</evidence>
<feature type="domain" description="NADP-dependent oxidoreductase" evidence="2">
    <location>
        <begin position="14"/>
        <end position="325"/>
    </location>
</feature>
<dbReference type="RefSeq" id="WP_160826611.1">
    <property type="nucleotide sequence ID" value="NZ_JBHSXE010000001.1"/>
</dbReference>
<protein>
    <submittedName>
        <fullName evidence="3">Aldo/keto reductase</fullName>
        <ecNumber evidence="3">1.1.1.-</ecNumber>
    </submittedName>
</protein>
<name>A0ABW2CL02_9ACTN</name>
<dbReference type="InterPro" id="IPR050791">
    <property type="entry name" value="Aldo-Keto_reductase"/>
</dbReference>
<gene>
    <name evidence="3" type="ORF">ACFQKB_22120</name>
</gene>
<accession>A0ABW2CL02</accession>
<dbReference type="CDD" id="cd19076">
    <property type="entry name" value="AKR_AKR13A_13D"/>
    <property type="match status" value="1"/>
</dbReference>
<dbReference type="PROSITE" id="PS51257">
    <property type="entry name" value="PROKAR_LIPOPROTEIN"/>
    <property type="match status" value="1"/>
</dbReference>
<dbReference type="Pfam" id="PF00248">
    <property type="entry name" value="Aldo_ket_red"/>
    <property type="match status" value="1"/>
</dbReference>
<dbReference type="EC" id="1.1.1.-" evidence="3"/>
<sequence length="334" mass="34905">MRTREFAGTQVGAIGLGCMGMSWAYGTSERDDTASAALIGEALDLGVTFLDTAQVYGDGDNEALVGRALGGRRDEAVLATKTGLVVEDRATLAMRRDGSPEHVKRSAEASLRRLGTDVIDLYYLHRVDPEVPLADTWGAMAELVAEGKVRHLGLSEVTVAQAAEAHAVHPVAAVQSELSLWTRDAMGATSSAVGTMPGERGGEGPGDVVGWCAANGAAFVPFSPLGRGFLTGAVTTADFEDDDFRGRNPRFQEEALKANLRIVDVVKAVAARHGATAAQVAIAWTLAQGDHVLPIPGTKKSAYLRDNAGAAGLDLTAADLAELDGVPAPVGERY</sequence>
<dbReference type="EMBL" id="JBHSXS010000013">
    <property type="protein sequence ID" value="MFC6882468.1"/>
    <property type="molecule type" value="Genomic_DNA"/>
</dbReference>
<dbReference type="Proteomes" id="UP001596380">
    <property type="component" value="Unassembled WGS sequence"/>
</dbReference>
<evidence type="ECO:0000256" key="1">
    <source>
        <dbReference type="ARBA" id="ARBA00023002"/>
    </source>
</evidence>
<dbReference type="Gene3D" id="3.20.20.100">
    <property type="entry name" value="NADP-dependent oxidoreductase domain"/>
    <property type="match status" value="1"/>
</dbReference>
<evidence type="ECO:0000313" key="3">
    <source>
        <dbReference type="EMBL" id="MFC6882468.1"/>
    </source>
</evidence>
<dbReference type="PANTHER" id="PTHR43625">
    <property type="entry name" value="AFLATOXIN B1 ALDEHYDE REDUCTASE"/>
    <property type="match status" value="1"/>
</dbReference>
<proteinExistence type="predicted"/>
<reference evidence="4" key="1">
    <citation type="journal article" date="2019" name="Int. J. Syst. Evol. Microbiol.">
        <title>The Global Catalogue of Microorganisms (GCM) 10K type strain sequencing project: providing services to taxonomists for standard genome sequencing and annotation.</title>
        <authorList>
            <consortium name="The Broad Institute Genomics Platform"/>
            <consortium name="The Broad Institute Genome Sequencing Center for Infectious Disease"/>
            <person name="Wu L."/>
            <person name="Ma J."/>
        </authorList>
    </citation>
    <scope>NUCLEOTIDE SEQUENCE [LARGE SCALE GENOMIC DNA]</scope>
    <source>
        <strain evidence="4">JCM 3369</strain>
    </source>
</reference>
<keyword evidence="1 3" id="KW-0560">Oxidoreductase</keyword>
<dbReference type="SUPFAM" id="SSF51430">
    <property type="entry name" value="NAD(P)-linked oxidoreductase"/>
    <property type="match status" value="1"/>
</dbReference>